<protein>
    <submittedName>
        <fullName evidence="1">Uncharacterized protein</fullName>
    </submittedName>
</protein>
<dbReference type="EMBL" id="MK494099">
    <property type="protein sequence ID" value="QBP29717.1"/>
    <property type="molecule type" value="Genomic_DNA"/>
</dbReference>
<accession>A0A482J6S9</accession>
<dbReference type="RefSeq" id="YP_010049729.1">
    <property type="nucleotide sequence ID" value="NC_054393.1"/>
</dbReference>
<gene>
    <name evidence="1" type="primary">62</name>
    <name evidence="1" type="ORF">SEA_TYPHA_62</name>
</gene>
<keyword evidence="2" id="KW-1185">Reference proteome</keyword>
<dbReference type="Proteomes" id="UP000294565">
    <property type="component" value="Segment"/>
</dbReference>
<sequence length="65" mass="7237">MSKPKPVPGKVIARKTRDGQWSWKWTTPTGTPHLGVERFDTEAKAMTAGRRFARKNWAGPSGADQ</sequence>
<reference evidence="1 2" key="1">
    <citation type="submission" date="2019-02" db="EMBL/GenBank/DDBJ databases">
        <authorList>
            <person name="Kanzanas C."/>
            <person name="Smith M.A."/>
            <person name="Zack K.M."/>
            <person name="Garlena R.A."/>
            <person name="Russell D.A."/>
            <person name="Pope W.H."/>
            <person name="Jacobs-Sera D."/>
            <person name="Hatfull G.F."/>
        </authorList>
    </citation>
    <scope>NUCLEOTIDE SEQUENCE [LARGE SCALE GENOMIC DNA]</scope>
</reference>
<dbReference type="GeneID" id="63743052"/>
<organism evidence="1 2">
    <name type="scientific">Mycobacterium phage Typha</name>
    <dbReference type="NCBI Taxonomy" id="2517971"/>
    <lineage>
        <taxon>Viruses</taxon>
        <taxon>Duplodnaviria</taxon>
        <taxon>Heunggongvirae</taxon>
        <taxon>Uroviricota</taxon>
        <taxon>Caudoviricetes</taxon>
        <taxon>Typhavirus</taxon>
        <taxon>Typhavirus typha</taxon>
    </lineage>
</organism>
<name>A0A482J6S9_9CAUD</name>
<proteinExistence type="predicted"/>
<evidence type="ECO:0000313" key="2">
    <source>
        <dbReference type="Proteomes" id="UP000294565"/>
    </source>
</evidence>
<dbReference type="KEGG" id="vg:63743052"/>
<evidence type="ECO:0000313" key="1">
    <source>
        <dbReference type="EMBL" id="QBP29717.1"/>
    </source>
</evidence>